<keyword evidence="2" id="KW-0808">Transferase</keyword>
<dbReference type="GO" id="GO:0005737">
    <property type="term" value="C:cytoplasm"/>
    <property type="evidence" value="ECO:0007669"/>
    <property type="project" value="TreeGrafter"/>
</dbReference>
<reference evidence="10" key="1">
    <citation type="submission" date="2020-05" db="EMBL/GenBank/DDBJ databases">
        <title>Phylogenomic resolution of chytrid fungi.</title>
        <authorList>
            <person name="Stajich J.E."/>
            <person name="Amses K."/>
            <person name="Simmons R."/>
            <person name="Seto K."/>
            <person name="Myers J."/>
            <person name="Bonds A."/>
            <person name="Quandt C.A."/>
            <person name="Barry K."/>
            <person name="Liu P."/>
            <person name="Grigoriev I."/>
            <person name="Longcore J.E."/>
            <person name="James T.Y."/>
        </authorList>
    </citation>
    <scope>NUCLEOTIDE SEQUENCE</scope>
    <source>
        <strain evidence="10">JEL0476</strain>
    </source>
</reference>
<dbReference type="Pfam" id="PF02260">
    <property type="entry name" value="FATC"/>
    <property type="match status" value="1"/>
</dbReference>
<dbReference type="InterPro" id="IPR018936">
    <property type="entry name" value="PI3/4_kinase_CS"/>
</dbReference>
<comment type="catalytic activity">
    <reaction evidence="7">
        <text>L-seryl-[protein] + ATP = O-phospho-L-seryl-[protein] + ADP + H(+)</text>
        <dbReference type="Rhea" id="RHEA:17989"/>
        <dbReference type="Rhea" id="RHEA-COMP:9863"/>
        <dbReference type="Rhea" id="RHEA-COMP:11604"/>
        <dbReference type="ChEBI" id="CHEBI:15378"/>
        <dbReference type="ChEBI" id="CHEBI:29999"/>
        <dbReference type="ChEBI" id="CHEBI:30616"/>
        <dbReference type="ChEBI" id="CHEBI:83421"/>
        <dbReference type="ChEBI" id="CHEBI:456216"/>
        <dbReference type="EC" id="2.7.11.1"/>
    </reaction>
</comment>
<dbReference type="AlphaFoldDB" id="A0AAD5XTN2"/>
<dbReference type="GO" id="GO:0004674">
    <property type="term" value="F:protein serine/threonine kinase activity"/>
    <property type="evidence" value="ECO:0007669"/>
    <property type="project" value="UniProtKB-EC"/>
</dbReference>
<dbReference type="SMART" id="SM00146">
    <property type="entry name" value="PI3Kc"/>
    <property type="match status" value="1"/>
</dbReference>
<dbReference type="SUPFAM" id="SSF56112">
    <property type="entry name" value="Protein kinase-like (PK-like)"/>
    <property type="match status" value="1"/>
</dbReference>
<keyword evidence="11" id="KW-1185">Reference proteome</keyword>
<evidence type="ECO:0000256" key="4">
    <source>
        <dbReference type="ARBA" id="ARBA00022777"/>
    </source>
</evidence>
<dbReference type="GO" id="GO:0016242">
    <property type="term" value="P:negative regulation of macroautophagy"/>
    <property type="evidence" value="ECO:0007669"/>
    <property type="project" value="TreeGrafter"/>
</dbReference>
<comment type="caution">
    <text evidence="10">The sequence shown here is derived from an EMBL/GenBank/DDBJ whole genome shotgun (WGS) entry which is preliminary data.</text>
</comment>
<dbReference type="Gene3D" id="1.10.1070.11">
    <property type="entry name" value="Phosphatidylinositol 3-/4-kinase, catalytic domain"/>
    <property type="match status" value="1"/>
</dbReference>
<dbReference type="GO" id="GO:0005524">
    <property type="term" value="F:ATP binding"/>
    <property type="evidence" value="ECO:0007669"/>
    <property type="project" value="UniProtKB-KW"/>
</dbReference>
<dbReference type="InterPro" id="IPR050517">
    <property type="entry name" value="DDR_Repair_Kinase"/>
</dbReference>
<feature type="domain" description="FATC" evidence="9">
    <location>
        <begin position="437"/>
        <end position="469"/>
    </location>
</feature>
<dbReference type="GO" id="GO:0031931">
    <property type="term" value="C:TORC1 complex"/>
    <property type="evidence" value="ECO:0007669"/>
    <property type="project" value="TreeGrafter"/>
</dbReference>
<organism evidence="10 11">
    <name type="scientific">Clydaea vesicula</name>
    <dbReference type="NCBI Taxonomy" id="447962"/>
    <lineage>
        <taxon>Eukaryota</taxon>
        <taxon>Fungi</taxon>
        <taxon>Fungi incertae sedis</taxon>
        <taxon>Chytridiomycota</taxon>
        <taxon>Chytridiomycota incertae sedis</taxon>
        <taxon>Chytridiomycetes</taxon>
        <taxon>Lobulomycetales</taxon>
        <taxon>Lobulomycetaceae</taxon>
        <taxon>Clydaea</taxon>
    </lineage>
</organism>
<sequence length="470" mass="53612">MTYGNTLRKAHGLIRQYQVSHNKQNLERGVSLYEQVQRDLDKVLSKMTTLNLNEISPKLAMMKDLELSIPGTYSIHDEIVKIGSIHPVLTVMPSKQRPRRTEIIGSDGKTYQFLLKAHEDLRLDERVMQVFGLVNTLMKANPETLKRSLKITCYSVTPISTSSGLIGWVPNCDTLNNYICNYRDENKVRRDLEQLLIHSLAPKYDRLTLLQKVEIFEKVIELTSGEDLARSFWLKSKNSEVWLERRTNFTRSLALMSMVGYIIGLGDRHPLNLIVNKFSGSVVHIDFGDCFEVAMHRDKFPEKVPFRLTRMLVKAMEVGCLDGSFKITCESTMKVLREEKDSLMAVLEAFVYDPLINWRLMTGHSVDAGLSHTPSDESEKLSSTLSLDHHKSLGAGSIPLEDSEKKNFTDESLNQKALSVIDRIEKKLTGRDFKKGNAISVERQVELLIKEAISIENLCQSWHGWCPLWV</sequence>
<dbReference type="PROSITE" id="PS51190">
    <property type="entry name" value="FATC"/>
    <property type="match status" value="1"/>
</dbReference>
<dbReference type="Pfam" id="PF00454">
    <property type="entry name" value="PI3_PI4_kinase"/>
    <property type="match status" value="1"/>
</dbReference>
<dbReference type="GO" id="GO:0031929">
    <property type="term" value="P:TOR signaling"/>
    <property type="evidence" value="ECO:0007669"/>
    <property type="project" value="TreeGrafter"/>
</dbReference>
<dbReference type="PROSITE" id="PS50290">
    <property type="entry name" value="PI3_4_KINASE_3"/>
    <property type="match status" value="1"/>
</dbReference>
<gene>
    <name evidence="10" type="ORF">HK099_007449</name>
</gene>
<evidence type="ECO:0000256" key="3">
    <source>
        <dbReference type="ARBA" id="ARBA00022741"/>
    </source>
</evidence>
<evidence type="ECO:0000256" key="5">
    <source>
        <dbReference type="ARBA" id="ARBA00022840"/>
    </source>
</evidence>
<protein>
    <recommendedName>
        <fullName evidence="1">non-specific serine/threonine protein kinase</fullName>
        <ecNumber evidence="1">2.7.11.1</ecNumber>
    </recommendedName>
</protein>
<dbReference type="EC" id="2.7.11.1" evidence="1"/>
<evidence type="ECO:0000256" key="1">
    <source>
        <dbReference type="ARBA" id="ARBA00012513"/>
    </source>
</evidence>
<dbReference type="PANTHER" id="PTHR11139">
    <property type="entry name" value="ATAXIA TELANGIECTASIA MUTATED ATM -RELATED"/>
    <property type="match status" value="1"/>
</dbReference>
<dbReference type="InterPro" id="IPR011009">
    <property type="entry name" value="Kinase-like_dom_sf"/>
</dbReference>
<dbReference type="CDD" id="cd05169">
    <property type="entry name" value="PIKKc_TOR"/>
    <property type="match status" value="1"/>
</dbReference>
<accession>A0AAD5XTN2</accession>
<keyword evidence="5" id="KW-0067">ATP-binding</keyword>
<proteinExistence type="predicted"/>
<dbReference type="FunFam" id="1.10.1070.11:FF:000029">
    <property type="entry name" value="Serine/threonine-protein kinase TOR"/>
    <property type="match status" value="1"/>
</dbReference>
<evidence type="ECO:0000259" key="9">
    <source>
        <dbReference type="PROSITE" id="PS51190"/>
    </source>
</evidence>
<keyword evidence="4" id="KW-0418">Kinase</keyword>
<dbReference type="InterPro" id="IPR036940">
    <property type="entry name" value="PI3/4_kinase_cat_sf"/>
</dbReference>
<evidence type="ECO:0000313" key="10">
    <source>
        <dbReference type="EMBL" id="KAJ3213355.1"/>
    </source>
</evidence>
<evidence type="ECO:0000256" key="2">
    <source>
        <dbReference type="ARBA" id="ARBA00022679"/>
    </source>
</evidence>
<dbReference type="Gene3D" id="3.30.1010.10">
    <property type="entry name" value="Phosphatidylinositol 3-kinase Catalytic Subunit, Chain A, domain 4"/>
    <property type="match status" value="1"/>
</dbReference>
<name>A0AAD5XTN2_9FUNG</name>
<dbReference type="EMBL" id="JADGJW010000720">
    <property type="protein sequence ID" value="KAJ3213355.1"/>
    <property type="molecule type" value="Genomic_DNA"/>
</dbReference>
<feature type="domain" description="PI3K/PI4K catalytic" evidence="8">
    <location>
        <begin position="85"/>
        <end position="398"/>
    </location>
</feature>
<dbReference type="FunFam" id="3.30.1010.10:FF:000006">
    <property type="entry name" value="Serine/threonine-protein kinase TOR"/>
    <property type="match status" value="1"/>
</dbReference>
<dbReference type="PANTHER" id="PTHR11139:SF9">
    <property type="entry name" value="SERINE_THREONINE-PROTEIN KINASE MTOR"/>
    <property type="match status" value="1"/>
</dbReference>
<dbReference type="InterPro" id="IPR000403">
    <property type="entry name" value="PI3/4_kinase_cat_dom"/>
</dbReference>
<dbReference type="SMART" id="SM01343">
    <property type="entry name" value="FATC"/>
    <property type="match status" value="1"/>
</dbReference>
<dbReference type="GO" id="GO:0005634">
    <property type="term" value="C:nucleus"/>
    <property type="evidence" value="ECO:0007669"/>
    <property type="project" value="TreeGrafter"/>
</dbReference>
<evidence type="ECO:0000259" key="8">
    <source>
        <dbReference type="PROSITE" id="PS50290"/>
    </source>
</evidence>
<evidence type="ECO:0000256" key="6">
    <source>
        <dbReference type="ARBA" id="ARBA00047899"/>
    </source>
</evidence>
<evidence type="ECO:0000313" key="11">
    <source>
        <dbReference type="Proteomes" id="UP001211065"/>
    </source>
</evidence>
<dbReference type="InterPro" id="IPR026683">
    <property type="entry name" value="TOR_cat"/>
</dbReference>
<dbReference type="PROSITE" id="PS00916">
    <property type="entry name" value="PI3_4_KINASE_2"/>
    <property type="match status" value="1"/>
</dbReference>
<keyword evidence="3" id="KW-0547">Nucleotide-binding</keyword>
<dbReference type="GO" id="GO:0031932">
    <property type="term" value="C:TORC2 complex"/>
    <property type="evidence" value="ECO:0007669"/>
    <property type="project" value="TreeGrafter"/>
</dbReference>
<comment type="catalytic activity">
    <reaction evidence="6">
        <text>L-threonyl-[protein] + ATP = O-phospho-L-threonyl-[protein] + ADP + H(+)</text>
        <dbReference type="Rhea" id="RHEA:46608"/>
        <dbReference type="Rhea" id="RHEA-COMP:11060"/>
        <dbReference type="Rhea" id="RHEA-COMP:11605"/>
        <dbReference type="ChEBI" id="CHEBI:15378"/>
        <dbReference type="ChEBI" id="CHEBI:30013"/>
        <dbReference type="ChEBI" id="CHEBI:30616"/>
        <dbReference type="ChEBI" id="CHEBI:61977"/>
        <dbReference type="ChEBI" id="CHEBI:456216"/>
        <dbReference type="EC" id="2.7.11.1"/>
    </reaction>
</comment>
<dbReference type="Proteomes" id="UP001211065">
    <property type="component" value="Unassembled WGS sequence"/>
</dbReference>
<evidence type="ECO:0000256" key="7">
    <source>
        <dbReference type="ARBA" id="ARBA00048679"/>
    </source>
</evidence>
<dbReference type="InterPro" id="IPR003152">
    <property type="entry name" value="FATC_dom"/>
</dbReference>